<keyword evidence="2" id="KW-0378">Hydrolase</keyword>
<keyword evidence="6" id="KW-1185">Reference proteome</keyword>
<organism evidence="5 6">
    <name type="scientific">Riccia fluitans</name>
    <dbReference type="NCBI Taxonomy" id="41844"/>
    <lineage>
        <taxon>Eukaryota</taxon>
        <taxon>Viridiplantae</taxon>
        <taxon>Streptophyta</taxon>
        <taxon>Embryophyta</taxon>
        <taxon>Marchantiophyta</taxon>
        <taxon>Marchantiopsida</taxon>
        <taxon>Marchantiidae</taxon>
        <taxon>Marchantiales</taxon>
        <taxon>Ricciaceae</taxon>
        <taxon>Riccia</taxon>
    </lineage>
</organism>
<feature type="region of interest" description="Disordered" evidence="3">
    <location>
        <begin position="1"/>
        <end position="26"/>
    </location>
</feature>
<sequence length="320" mass="35529">MRSKVFVDEMNGRDVNSTAGNTGAAPESKLPLCNALSSVLDRAEDRGISRPTSQSRGQRAYLKPVQSSFPYVFEMAGHQRPLFVLFGASMTQYSFELGGWGAALADLYQRQADVLLRGFSGWNTRRALEVIQEMFPKDIPRQPSLVVVFFGANDAAFPLKSGRGQHVPIEEFKENLKKIATYLTGLSDTTRVILTTAPPIHDETRDLIGRMNYGEKAAGILDRTNENARKYAAACKEAAAEAGVGVVDLWTSIQQTSRNWGTECLTDGMHLSAEGSRVMLTELCRVIEKADWVPSLRPESMPIDYVGPHRYDWVHPVEEM</sequence>
<comment type="similarity">
    <text evidence="1">Belongs to the 'GDSL' lipolytic enzyme family.</text>
</comment>
<proteinExistence type="inferred from homology"/>
<name>A0ABD1YIH0_9MARC</name>
<dbReference type="Proteomes" id="UP001605036">
    <property type="component" value="Unassembled WGS sequence"/>
</dbReference>
<dbReference type="InterPro" id="IPR045136">
    <property type="entry name" value="Iah1-like"/>
</dbReference>
<dbReference type="InterPro" id="IPR013830">
    <property type="entry name" value="SGNH_hydro"/>
</dbReference>
<dbReference type="Gene3D" id="3.40.50.1110">
    <property type="entry name" value="SGNH hydrolase"/>
    <property type="match status" value="1"/>
</dbReference>
<feature type="domain" description="SGNH hydrolase-type esterase" evidence="4">
    <location>
        <begin position="86"/>
        <end position="277"/>
    </location>
</feature>
<gene>
    <name evidence="5" type="ORF">R1flu_014173</name>
</gene>
<dbReference type="EMBL" id="JBHFFA010000004">
    <property type="protein sequence ID" value="KAL2629487.1"/>
    <property type="molecule type" value="Genomic_DNA"/>
</dbReference>
<evidence type="ECO:0000256" key="2">
    <source>
        <dbReference type="ARBA" id="ARBA00022801"/>
    </source>
</evidence>
<evidence type="ECO:0000313" key="6">
    <source>
        <dbReference type="Proteomes" id="UP001605036"/>
    </source>
</evidence>
<dbReference type="AlphaFoldDB" id="A0ABD1YIH0"/>
<dbReference type="PANTHER" id="PTHR14209">
    <property type="entry name" value="ISOAMYL ACETATE-HYDROLYZING ESTERASE 1"/>
    <property type="match status" value="1"/>
</dbReference>
<reference evidence="5 6" key="1">
    <citation type="submission" date="2024-09" db="EMBL/GenBank/DDBJ databases">
        <title>Chromosome-scale assembly of Riccia fluitans.</title>
        <authorList>
            <person name="Paukszto L."/>
            <person name="Sawicki J."/>
            <person name="Karawczyk K."/>
            <person name="Piernik-Szablinska J."/>
            <person name="Szczecinska M."/>
            <person name="Mazdziarz M."/>
        </authorList>
    </citation>
    <scope>NUCLEOTIDE SEQUENCE [LARGE SCALE GENOMIC DNA]</scope>
    <source>
        <strain evidence="5">Rf_01</strain>
        <tissue evidence="5">Aerial parts of the thallus</tissue>
    </source>
</reference>
<comment type="caution">
    <text evidence="5">The sequence shown here is derived from an EMBL/GenBank/DDBJ whole genome shotgun (WGS) entry which is preliminary data.</text>
</comment>
<dbReference type="GO" id="GO:0016787">
    <property type="term" value="F:hydrolase activity"/>
    <property type="evidence" value="ECO:0007669"/>
    <property type="project" value="UniProtKB-KW"/>
</dbReference>
<evidence type="ECO:0000256" key="1">
    <source>
        <dbReference type="ARBA" id="ARBA00008668"/>
    </source>
</evidence>
<evidence type="ECO:0000313" key="5">
    <source>
        <dbReference type="EMBL" id="KAL2629487.1"/>
    </source>
</evidence>
<dbReference type="FunFam" id="3.40.50.1110:FF:000002">
    <property type="entry name" value="isoamyl acetate-hydrolyzing esterase 1 homolog"/>
    <property type="match status" value="1"/>
</dbReference>
<evidence type="ECO:0000259" key="4">
    <source>
        <dbReference type="Pfam" id="PF13472"/>
    </source>
</evidence>
<feature type="compositionally biased region" description="Basic and acidic residues" evidence="3">
    <location>
        <begin position="1"/>
        <end position="12"/>
    </location>
</feature>
<dbReference type="Pfam" id="PF13472">
    <property type="entry name" value="Lipase_GDSL_2"/>
    <property type="match status" value="1"/>
</dbReference>
<dbReference type="InterPro" id="IPR036514">
    <property type="entry name" value="SGNH_hydro_sf"/>
</dbReference>
<evidence type="ECO:0000256" key="3">
    <source>
        <dbReference type="SAM" id="MobiDB-lite"/>
    </source>
</evidence>
<dbReference type="CDD" id="cd01838">
    <property type="entry name" value="Isoamyl_acetate_hydrolase_like"/>
    <property type="match status" value="1"/>
</dbReference>
<accession>A0ABD1YIH0</accession>
<dbReference type="PANTHER" id="PTHR14209:SF9">
    <property type="entry name" value="GDSL ESTERASE_LIPASE CPRD49"/>
    <property type="match status" value="1"/>
</dbReference>
<dbReference type="SUPFAM" id="SSF52266">
    <property type="entry name" value="SGNH hydrolase"/>
    <property type="match status" value="1"/>
</dbReference>
<protein>
    <recommendedName>
        <fullName evidence="4">SGNH hydrolase-type esterase domain-containing protein</fullName>
    </recommendedName>
</protein>